<dbReference type="PROSITE" id="PS50279">
    <property type="entry name" value="BPTI_KUNITZ_2"/>
    <property type="match status" value="1"/>
</dbReference>
<dbReference type="OMA" id="SANECRP"/>
<dbReference type="Pfam" id="PF00014">
    <property type="entry name" value="Kunitz_BPTI"/>
    <property type="match status" value="1"/>
</dbReference>
<dbReference type="GO" id="GO:0004867">
    <property type="term" value="F:serine-type endopeptidase inhibitor activity"/>
    <property type="evidence" value="ECO:0007669"/>
    <property type="project" value="InterPro"/>
</dbReference>
<name>A0A158PFW3_ANGCS</name>
<dbReference type="Proteomes" id="UP000267027">
    <property type="component" value="Unassembled WGS sequence"/>
</dbReference>
<gene>
    <name evidence="2" type="ORF">ACOC_LOCUS4493</name>
</gene>
<dbReference type="EMBL" id="UYYA01003817">
    <property type="protein sequence ID" value="VDM56078.1"/>
    <property type="molecule type" value="Genomic_DNA"/>
</dbReference>
<accession>A0A158PFW3</accession>
<dbReference type="Gene3D" id="4.10.410.10">
    <property type="entry name" value="Pancreatic trypsin inhibitor Kunitz domain"/>
    <property type="match status" value="1"/>
</dbReference>
<evidence type="ECO:0000313" key="3">
    <source>
        <dbReference type="Proteomes" id="UP000267027"/>
    </source>
</evidence>
<dbReference type="STRING" id="334426.A0A158PFW3"/>
<reference evidence="4" key="1">
    <citation type="submission" date="2016-04" db="UniProtKB">
        <authorList>
            <consortium name="WormBaseParasite"/>
        </authorList>
    </citation>
    <scope>IDENTIFICATION</scope>
</reference>
<dbReference type="WBParaSite" id="ACOC_0000449201-mRNA-1">
    <property type="protein sequence ID" value="ACOC_0000449201-mRNA-1"/>
    <property type="gene ID" value="ACOC_0000449201"/>
</dbReference>
<evidence type="ECO:0000313" key="4">
    <source>
        <dbReference type="WBParaSite" id="ACOC_0000449201-mRNA-1"/>
    </source>
</evidence>
<dbReference type="InterPro" id="IPR002223">
    <property type="entry name" value="Kunitz_BPTI"/>
</dbReference>
<protein>
    <submittedName>
        <fullName evidence="4">BPTI/Kunitz inhibitor domain-containing protein</fullName>
    </submittedName>
</protein>
<feature type="domain" description="BPTI/Kunitz inhibitor" evidence="1">
    <location>
        <begin position="179"/>
        <end position="232"/>
    </location>
</feature>
<keyword evidence="3" id="KW-1185">Reference proteome</keyword>
<dbReference type="InterPro" id="IPR036880">
    <property type="entry name" value="Kunitz_BPTI_sf"/>
</dbReference>
<organism evidence="4">
    <name type="scientific">Angiostrongylus costaricensis</name>
    <name type="common">Nematode worm</name>
    <dbReference type="NCBI Taxonomy" id="334426"/>
    <lineage>
        <taxon>Eukaryota</taxon>
        <taxon>Metazoa</taxon>
        <taxon>Ecdysozoa</taxon>
        <taxon>Nematoda</taxon>
        <taxon>Chromadorea</taxon>
        <taxon>Rhabditida</taxon>
        <taxon>Rhabditina</taxon>
        <taxon>Rhabditomorpha</taxon>
        <taxon>Strongyloidea</taxon>
        <taxon>Metastrongylidae</taxon>
        <taxon>Angiostrongylus</taxon>
    </lineage>
</organism>
<dbReference type="OrthoDB" id="4473401at2759"/>
<dbReference type="SMART" id="SM00131">
    <property type="entry name" value="KU"/>
    <property type="match status" value="1"/>
</dbReference>
<evidence type="ECO:0000259" key="1">
    <source>
        <dbReference type="PROSITE" id="PS50279"/>
    </source>
</evidence>
<proteinExistence type="predicted"/>
<reference evidence="2 3" key="2">
    <citation type="submission" date="2018-11" db="EMBL/GenBank/DDBJ databases">
        <authorList>
            <consortium name="Pathogen Informatics"/>
        </authorList>
    </citation>
    <scope>NUCLEOTIDE SEQUENCE [LARGE SCALE GENOMIC DNA]</scope>
    <source>
        <strain evidence="2 3">Costa Rica</strain>
    </source>
</reference>
<evidence type="ECO:0000313" key="2">
    <source>
        <dbReference type="EMBL" id="VDM56078.1"/>
    </source>
</evidence>
<dbReference type="AlphaFoldDB" id="A0A158PFW3"/>
<dbReference type="SUPFAM" id="SSF57362">
    <property type="entry name" value="BPTI-like"/>
    <property type="match status" value="1"/>
</dbReference>
<sequence>MWAWPRFETLPSLIPCGVSCNPEIAILGISQSCRYPKPFVDIGRMIAALRFGFMRDGNDSCCLLTNRLRSKSNVVGDSFLTGEFTSIATIDCPPYRCDFPRQVCMRLNTRYQEISANECRPVPVECLTAANGGIPLIIQPPSPARTVDKPWKERGAFSGFSEKNIGELHPMPINPTDICQMGPPNGRFCGFKVMYTYNKETFQCDEFWFPGCTTVETNANLFSDMRSCEKLAEMCKCAFIFVELTHRLSRFPFFRIHLSVRNSALGGPSPSVRPSEGDGEDLGIFGLIQQSIQNAQAIKQGGPQGKQAAAAAAGQILQQFTGFDLNNLGGNFGNLFGR</sequence>